<evidence type="ECO:0000256" key="1">
    <source>
        <dbReference type="SAM" id="SignalP"/>
    </source>
</evidence>
<dbReference type="AlphaFoldDB" id="A0A0C3GZW5"/>
<evidence type="ECO:0000313" key="2">
    <source>
        <dbReference type="EMBL" id="KIM96679.1"/>
    </source>
</evidence>
<organism evidence="2 3">
    <name type="scientific">Oidiodendron maius (strain Zn)</name>
    <dbReference type="NCBI Taxonomy" id="913774"/>
    <lineage>
        <taxon>Eukaryota</taxon>
        <taxon>Fungi</taxon>
        <taxon>Dikarya</taxon>
        <taxon>Ascomycota</taxon>
        <taxon>Pezizomycotina</taxon>
        <taxon>Leotiomycetes</taxon>
        <taxon>Leotiomycetes incertae sedis</taxon>
        <taxon>Myxotrichaceae</taxon>
        <taxon>Oidiodendron</taxon>
    </lineage>
</organism>
<name>A0A0C3GZW5_OIDMZ</name>
<evidence type="ECO:0000313" key="3">
    <source>
        <dbReference type="Proteomes" id="UP000054321"/>
    </source>
</evidence>
<dbReference type="OrthoDB" id="5230873at2759"/>
<keyword evidence="3" id="KW-1185">Reference proteome</keyword>
<sequence length="179" mass="18660">MLLTIVASLLLALGATAIPQDKRATVSEVNIYAYGTGISGLPVLTDSNGIAYVSTNAQSNLSEVTWTIASGGSVPWNVTTNSTNTSTTTTSMFYIVTTANAFSPVGFVSSNETAPTGAETVGFTTYGSDIMFISGSTLESQFWAMETGASGEWELMWNVNGTQQGDSVPVTLKTTAPTV</sequence>
<dbReference type="Proteomes" id="UP000054321">
    <property type="component" value="Unassembled WGS sequence"/>
</dbReference>
<dbReference type="HOGENOM" id="CLU_100635_1_1_1"/>
<protein>
    <submittedName>
        <fullName evidence="2">Uncharacterized protein</fullName>
    </submittedName>
</protein>
<proteinExistence type="predicted"/>
<keyword evidence="1" id="KW-0732">Signal</keyword>
<reference evidence="3" key="2">
    <citation type="submission" date="2015-01" db="EMBL/GenBank/DDBJ databases">
        <title>Evolutionary Origins and Diversification of the Mycorrhizal Mutualists.</title>
        <authorList>
            <consortium name="DOE Joint Genome Institute"/>
            <consortium name="Mycorrhizal Genomics Consortium"/>
            <person name="Kohler A."/>
            <person name="Kuo A."/>
            <person name="Nagy L.G."/>
            <person name="Floudas D."/>
            <person name="Copeland A."/>
            <person name="Barry K.W."/>
            <person name="Cichocki N."/>
            <person name="Veneault-Fourrey C."/>
            <person name="LaButti K."/>
            <person name="Lindquist E.A."/>
            <person name="Lipzen A."/>
            <person name="Lundell T."/>
            <person name="Morin E."/>
            <person name="Murat C."/>
            <person name="Riley R."/>
            <person name="Ohm R."/>
            <person name="Sun H."/>
            <person name="Tunlid A."/>
            <person name="Henrissat B."/>
            <person name="Grigoriev I.V."/>
            <person name="Hibbett D.S."/>
            <person name="Martin F."/>
        </authorList>
    </citation>
    <scope>NUCLEOTIDE SEQUENCE [LARGE SCALE GENOMIC DNA]</scope>
    <source>
        <strain evidence="3">Zn</strain>
    </source>
</reference>
<accession>A0A0C3GZW5</accession>
<feature type="chain" id="PRO_5002165146" evidence="1">
    <location>
        <begin position="18"/>
        <end position="179"/>
    </location>
</feature>
<reference evidence="2 3" key="1">
    <citation type="submission" date="2014-04" db="EMBL/GenBank/DDBJ databases">
        <authorList>
            <consortium name="DOE Joint Genome Institute"/>
            <person name="Kuo A."/>
            <person name="Martino E."/>
            <person name="Perotto S."/>
            <person name="Kohler A."/>
            <person name="Nagy L.G."/>
            <person name="Floudas D."/>
            <person name="Copeland A."/>
            <person name="Barry K.W."/>
            <person name="Cichocki N."/>
            <person name="Veneault-Fourrey C."/>
            <person name="LaButti K."/>
            <person name="Lindquist E.A."/>
            <person name="Lipzen A."/>
            <person name="Lundell T."/>
            <person name="Morin E."/>
            <person name="Murat C."/>
            <person name="Sun H."/>
            <person name="Tunlid A."/>
            <person name="Henrissat B."/>
            <person name="Grigoriev I.V."/>
            <person name="Hibbett D.S."/>
            <person name="Martin F."/>
            <person name="Nordberg H.P."/>
            <person name="Cantor M.N."/>
            <person name="Hua S.X."/>
        </authorList>
    </citation>
    <scope>NUCLEOTIDE SEQUENCE [LARGE SCALE GENOMIC DNA]</scope>
    <source>
        <strain evidence="2 3">Zn</strain>
    </source>
</reference>
<dbReference type="InParanoid" id="A0A0C3GZW5"/>
<dbReference type="EMBL" id="KN832883">
    <property type="protein sequence ID" value="KIM96679.1"/>
    <property type="molecule type" value="Genomic_DNA"/>
</dbReference>
<feature type="signal peptide" evidence="1">
    <location>
        <begin position="1"/>
        <end position="17"/>
    </location>
</feature>
<gene>
    <name evidence="2" type="ORF">OIDMADRAFT_182898</name>
</gene>